<protein>
    <recommendedName>
        <fullName evidence="5">Glycosyltransferase RgtA/B/C/D-like domain-containing protein</fullName>
    </recommendedName>
</protein>
<dbReference type="AlphaFoldDB" id="A0A5C5VX63"/>
<keyword evidence="2" id="KW-1133">Transmembrane helix</keyword>
<comment type="caution">
    <text evidence="3">The sequence shown here is derived from an EMBL/GenBank/DDBJ whole genome shotgun (WGS) entry which is preliminary data.</text>
</comment>
<dbReference type="OrthoDB" id="251120at2"/>
<feature type="transmembrane region" description="Helical" evidence="2">
    <location>
        <begin position="478"/>
        <end position="497"/>
    </location>
</feature>
<feature type="transmembrane region" description="Helical" evidence="2">
    <location>
        <begin position="185"/>
        <end position="209"/>
    </location>
</feature>
<name>A0A5C5VX63_9BACT</name>
<feature type="transmembrane region" description="Helical" evidence="2">
    <location>
        <begin position="390"/>
        <end position="411"/>
    </location>
</feature>
<dbReference type="EMBL" id="SJPH01000006">
    <property type="protein sequence ID" value="TWT42707.1"/>
    <property type="molecule type" value="Genomic_DNA"/>
</dbReference>
<feature type="transmembrane region" description="Helical" evidence="2">
    <location>
        <begin position="221"/>
        <end position="240"/>
    </location>
</feature>
<sequence>MTQRDPLRNSPIDPSTSHSNNAARLRWAVYTVLIALALGQAAGKILAVNSVDLRRLEDQRVKIALERERVRLEADGMTGVALELRLEAVENEVRDQQRLQRPFLSANDRSRWLAIRALAEQGTFEIDRLLEERTWDTIDMVQHANRDGELRLYSSKPPLLMVLIAGPYWLLMQLTGMTLGTHPYAVGRTLLLAINGGALALLLSMTAVLIERHGRGDLGRLLAMAVACFGTLLSAFTPVLNNHLIAAAATAAACVGWSRLRASDQQLSKLSLLTGIAAAFAAANELPALGLTVLLGASLAIRRPLETLTGYLPGAALVGVAFFATNYWAHDSWRPPYAHRSTVDPSDNWYDYEYTLNGRTRESYWRNPKGVDIGEPSKGVYAFHTLVGKYGVFSLTPIWVLSVAGGAWLIARGRPLDRELALITLAITAACLVFYLGLRPQADRNYGGATSGLRWLFWLAPLWVTLIPPAAQGLSRRRAGLALACTLLVLSALSAAYPTWNPWQAPWIADWADALVGS</sequence>
<keyword evidence="2" id="KW-0812">Transmembrane</keyword>
<evidence type="ECO:0000256" key="1">
    <source>
        <dbReference type="SAM" id="Coils"/>
    </source>
</evidence>
<evidence type="ECO:0000313" key="4">
    <source>
        <dbReference type="Proteomes" id="UP000318995"/>
    </source>
</evidence>
<feature type="transmembrane region" description="Helical" evidence="2">
    <location>
        <begin position="453"/>
        <end position="471"/>
    </location>
</feature>
<keyword evidence="4" id="KW-1185">Reference proteome</keyword>
<keyword evidence="2" id="KW-0472">Membrane</keyword>
<keyword evidence="1" id="KW-0175">Coiled coil</keyword>
<feature type="transmembrane region" description="Helical" evidence="2">
    <location>
        <begin position="420"/>
        <end position="438"/>
    </location>
</feature>
<feature type="coiled-coil region" evidence="1">
    <location>
        <begin position="53"/>
        <end position="99"/>
    </location>
</feature>
<feature type="transmembrane region" description="Helical" evidence="2">
    <location>
        <begin position="308"/>
        <end position="329"/>
    </location>
</feature>
<evidence type="ECO:0008006" key="5">
    <source>
        <dbReference type="Google" id="ProtNLM"/>
    </source>
</evidence>
<organism evidence="3 4">
    <name type="scientific">Botrimarina hoheduenensis</name>
    <dbReference type="NCBI Taxonomy" id="2528000"/>
    <lineage>
        <taxon>Bacteria</taxon>
        <taxon>Pseudomonadati</taxon>
        <taxon>Planctomycetota</taxon>
        <taxon>Planctomycetia</taxon>
        <taxon>Pirellulales</taxon>
        <taxon>Lacipirellulaceae</taxon>
        <taxon>Botrimarina</taxon>
    </lineage>
</organism>
<gene>
    <name evidence="3" type="ORF">Pla111_26800</name>
</gene>
<reference evidence="3 4" key="1">
    <citation type="submission" date="2019-02" db="EMBL/GenBank/DDBJ databases">
        <title>Deep-cultivation of Planctomycetes and their phenomic and genomic characterization uncovers novel biology.</title>
        <authorList>
            <person name="Wiegand S."/>
            <person name="Jogler M."/>
            <person name="Boedeker C."/>
            <person name="Pinto D."/>
            <person name="Vollmers J."/>
            <person name="Rivas-Marin E."/>
            <person name="Kohn T."/>
            <person name="Peeters S.H."/>
            <person name="Heuer A."/>
            <person name="Rast P."/>
            <person name="Oberbeckmann S."/>
            <person name="Bunk B."/>
            <person name="Jeske O."/>
            <person name="Meyerdierks A."/>
            <person name="Storesund J.E."/>
            <person name="Kallscheuer N."/>
            <person name="Luecker S."/>
            <person name="Lage O.M."/>
            <person name="Pohl T."/>
            <person name="Merkel B.J."/>
            <person name="Hornburger P."/>
            <person name="Mueller R.-W."/>
            <person name="Bruemmer F."/>
            <person name="Labrenz M."/>
            <person name="Spormann A.M."/>
            <person name="Op Den Camp H."/>
            <person name="Overmann J."/>
            <person name="Amann R."/>
            <person name="Jetten M.S.M."/>
            <person name="Mascher T."/>
            <person name="Medema M.H."/>
            <person name="Devos D.P."/>
            <person name="Kaster A.-K."/>
            <person name="Ovreas L."/>
            <person name="Rohde M."/>
            <person name="Galperin M.Y."/>
            <person name="Jogler C."/>
        </authorList>
    </citation>
    <scope>NUCLEOTIDE SEQUENCE [LARGE SCALE GENOMIC DNA]</scope>
    <source>
        <strain evidence="3 4">Pla111</strain>
    </source>
</reference>
<evidence type="ECO:0000256" key="2">
    <source>
        <dbReference type="SAM" id="Phobius"/>
    </source>
</evidence>
<accession>A0A5C5VX63</accession>
<proteinExistence type="predicted"/>
<feature type="transmembrane region" description="Helical" evidence="2">
    <location>
        <begin position="276"/>
        <end position="301"/>
    </location>
</feature>
<feature type="transmembrane region" description="Helical" evidence="2">
    <location>
        <begin position="159"/>
        <end position="179"/>
    </location>
</feature>
<evidence type="ECO:0000313" key="3">
    <source>
        <dbReference type="EMBL" id="TWT42707.1"/>
    </source>
</evidence>
<dbReference type="Proteomes" id="UP000318995">
    <property type="component" value="Unassembled WGS sequence"/>
</dbReference>